<gene>
    <name evidence="2" type="ORF">SteCoe_38694</name>
</gene>
<evidence type="ECO:0000313" key="2">
    <source>
        <dbReference type="EMBL" id="OMJ65253.1"/>
    </source>
</evidence>
<dbReference type="Proteomes" id="UP000187209">
    <property type="component" value="Unassembled WGS sequence"/>
</dbReference>
<dbReference type="InterPro" id="IPR004316">
    <property type="entry name" value="SWEET_rpt"/>
</dbReference>
<dbReference type="GO" id="GO:0016020">
    <property type="term" value="C:membrane"/>
    <property type="evidence" value="ECO:0007669"/>
    <property type="project" value="InterPro"/>
</dbReference>
<reference evidence="2 3" key="1">
    <citation type="submission" date="2016-11" db="EMBL/GenBank/DDBJ databases">
        <title>The macronuclear genome of Stentor coeruleus: a giant cell with tiny introns.</title>
        <authorList>
            <person name="Slabodnick M."/>
            <person name="Ruby J.G."/>
            <person name="Reiff S.B."/>
            <person name="Swart E.C."/>
            <person name="Gosai S."/>
            <person name="Prabakaran S."/>
            <person name="Witkowska E."/>
            <person name="Larue G.E."/>
            <person name="Fisher S."/>
            <person name="Freeman R.M."/>
            <person name="Gunawardena J."/>
            <person name="Chu W."/>
            <person name="Stover N.A."/>
            <person name="Gregory B.D."/>
            <person name="Nowacki M."/>
            <person name="Derisi J."/>
            <person name="Roy S.W."/>
            <person name="Marshall W.F."/>
            <person name="Sood P."/>
        </authorList>
    </citation>
    <scope>NUCLEOTIDE SEQUENCE [LARGE SCALE GENOMIC DNA]</scope>
    <source>
        <strain evidence="2">WM001</strain>
    </source>
</reference>
<evidence type="ECO:0000256" key="1">
    <source>
        <dbReference type="SAM" id="Phobius"/>
    </source>
</evidence>
<feature type="transmembrane region" description="Helical" evidence="1">
    <location>
        <begin position="117"/>
        <end position="136"/>
    </location>
</feature>
<keyword evidence="1" id="KW-0812">Transmembrane</keyword>
<proteinExistence type="predicted"/>
<name>A0A1R2AL46_9CILI</name>
<dbReference type="Pfam" id="PF03083">
    <property type="entry name" value="MtN3_slv"/>
    <property type="match status" value="1"/>
</dbReference>
<comment type="caution">
    <text evidence="2">The sequence shown here is derived from an EMBL/GenBank/DDBJ whole genome shotgun (WGS) entry which is preliminary data.</text>
</comment>
<sequence>MDTLSILSTNGTIASISNNITPVAAILERVKTNDLNQIPANYLKINHFTQVIWMCYSLKVWIIGLMAVNAFTSTLSCLNLFLYVIYSGQLVGFFPFYAMGLMSVVTVCMFVLSNEALGLVCIFLTLIASVSTLESLQKTIGTGNYRFIDLKMGCSASFSNSVWTLFGVVAGDFNVMAASGFSMSLAFLLVLTHLYYRGVSKID</sequence>
<protein>
    <submittedName>
        <fullName evidence="2">Uncharacterized protein</fullName>
    </submittedName>
</protein>
<accession>A0A1R2AL46</accession>
<feature type="transmembrane region" description="Helical" evidence="1">
    <location>
        <begin position="175"/>
        <end position="196"/>
    </location>
</feature>
<keyword evidence="1" id="KW-0472">Membrane</keyword>
<dbReference type="AlphaFoldDB" id="A0A1R2AL46"/>
<dbReference type="EMBL" id="MPUH01002294">
    <property type="protein sequence ID" value="OMJ65253.1"/>
    <property type="molecule type" value="Genomic_DNA"/>
</dbReference>
<keyword evidence="1" id="KW-1133">Transmembrane helix</keyword>
<keyword evidence="3" id="KW-1185">Reference proteome</keyword>
<feature type="transmembrane region" description="Helical" evidence="1">
    <location>
        <begin position="60"/>
        <end position="83"/>
    </location>
</feature>
<feature type="transmembrane region" description="Helical" evidence="1">
    <location>
        <begin position="148"/>
        <end position="169"/>
    </location>
</feature>
<dbReference type="Gene3D" id="1.20.1280.290">
    <property type="match status" value="1"/>
</dbReference>
<feature type="transmembrane region" description="Helical" evidence="1">
    <location>
        <begin position="90"/>
        <end position="111"/>
    </location>
</feature>
<evidence type="ECO:0000313" key="3">
    <source>
        <dbReference type="Proteomes" id="UP000187209"/>
    </source>
</evidence>
<organism evidence="2 3">
    <name type="scientific">Stentor coeruleus</name>
    <dbReference type="NCBI Taxonomy" id="5963"/>
    <lineage>
        <taxon>Eukaryota</taxon>
        <taxon>Sar</taxon>
        <taxon>Alveolata</taxon>
        <taxon>Ciliophora</taxon>
        <taxon>Postciliodesmatophora</taxon>
        <taxon>Heterotrichea</taxon>
        <taxon>Heterotrichida</taxon>
        <taxon>Stentoridae</taxon>
        <taxon>Stentor</taxon>
    </lineage>
</organism>